<dbReference type="InterPro" id="IPR043502">
    <property type="entry name" value="DNA/RNA_pol_sf"/>
</dbReference>
<evidence type="ECO:0000259" key="2">
    <source>
        <dbReference type="Pfam" id="PF00078"/>
    </source>
</evidence>
<feature type="compositionally biased region" description="Basic and acidic residues" evidence="1">
    <location>
        <begin position="25"/>
        <end position="41"/>
    </location>
</feature>
<dbReference type="Proteomes" id="UP000054047">
    <property type="component" value="Unassembled WGS sequence"/>
</dbReference>
<dbReference type="InterPro" id="IPR043128">
    <property type="entry name" value="Rev_trsase/Diguanyl_cyclase"/>
</dbReference>
<name>A0A0C2G3H9_9BILA</name>
<dbReference type="InterPro" id="IPR000477">
    <property type="entry name" value="RT_dom"/>
</dbReference>
<dbReference type="OrthoDB" id="5920525at2759"/>
<protein>
    <recommendedName>
        <fullName evidence="2">Reverse transcriptase domain-containing protein</fullName>
    </recommendedName>
</protein>
<evidence type="ECO:0000313" key="4">
    <source>
        <dbReference type="Proteomes" id="UP000054047"/>
    </source>
</evidence>
<dbReference type="Gene3D" id="3.10.10.10">
    <property type="entry name" value="HIV Type 1 Reverse Transcriptase, subunit A, domain 1"/>
    <property type="match status" value="1"/>
</dbReference>
<feature type="domain" description="Reverse transcriptase" evidence="2">
    <location>
        <begin position="122"/>
        <end position="231"/>
    </location>
</feature>
<dbReference type="Pfam" id="PF00078">
    <property type="entry name" value="RVT_1"/>
    <property type="match status" value="1"/>
</dbReference>
<accession>A0A0C2G3H9</accession>
<dbReference type="PANTHER" id="PTHR47331">
    <property type="entry name" value="PHD-TYPE DOMAIN-CONTAINING PROTEIN"/>
    <property type="match status" value="1"/>
</dbReference>
<dbReference type="EMBL" id="KN737327">
    <property type="protein sequence ID" value="KIH55455.1"/>
    <property type="molecule type" value="Genomic_DNA"/>
</dbReference>
<evidence type="ECO:0000313" key="3">
    <source>
        <dbReference type="EMBL" id="KIH55455.1"/>
    </source>
</evidence>
<dbReference type="SUPFAM" id="SSF56672">
    <property type="entry name" value="DNA/RNA polymerases"/>
    <property type="match status" value="1"/>
</dbReference>
<feature type="region of interest" description="Disordered" evidence="1">
    <location>
        <begin position="25"/>
        <end position="47"/>
    </location>
</feature>
<sequence length="234" mass="26922">MKTPSPKRKKEKLLDEQVIRKFKESTVKRPEGYPPDVDTKNCKKRMPSSKSNWSKIFWKGFPKSHPKANTKESIFLSYRIITTPEKKTTPKRMVFDASAHAVGKPSLNDMLHQGPLMLPNLLGILMRFRTGRIATTADIEKAFLQVRLHEEDRDVTRFLWVKDLNKPPDDHNIVTLRFTRVTLGLNSSPFLLAATIDLHLDTTSNDQDVANQIRKNLYVDNLLLPAESRQEAFK</sequence>
<dbReference type="Gene3D" id="3.30.70.270">
    <property type="match status" value="1"/>
</dbReference>
<proteinExistence type="predicted"/>
<gene>
    <name evidence="3" type="ORF">ANCDUO_14386</name>
</gene>
<dbReference type="AlphaFoldDB" id="A0A0C2G3H9"/>
<evidence type="ECO:0000256" key="1">
    <source>
        <dbReference type="SAM" id="MobiDB-lite"/>
    </source>
</evidence>
<organism evidence="3 4">
    <name type="scientific">Ancylostoma duodenale</name>
    <dbReference type="NCBI Taxonomy" id="51022"/>
    <lineage>
        <taxon>Eukaryota</taxon>
        <taxon>Metazoa</taxon>
        <taxon>Ecdysozoa</taxon>
        <taxon>Nematoda</taxon>
        <taxon>Chromadorea</taxon>
        <taxon>Rhabditida</taxon>
        <taxon>Rhabditina</taxon>
        <taxon>Rhabditomorpha</taxon>
        <taxon>Strongyloidea</taxon>
        <taxon>Ancylostomatidae</taxon>
        <taxon>Ancylostomatinae</taxon>
        <taxon>Ancylostoma</taxon>
    </lineage>
</organism>
<keyword evidence="4" id="KW-1185">Reference proteome</keyword>
<reference evidence="3 4" key="1">
    <citation type="submission" date="2013-12" db="EMBL/GenBank/DDBJ databases">
        <title>Draft genome of the parsitic nematode Ancylostoma duodenale.</title>
        <authorList>
            <person name="Mitreva M."/>
        </authorList>
    </citation>
    <scope>NUCLEOTIDE SEQUENCE [LARGE SCALE GENOMIC DNA]</scope>
    <source>
        <strain evidence="3 4">Zhejiang</strain>
    </source>
</reference>